<name>A0ABS8HX73_9FIRM</name>
<keyword evidence="6" id="KW-0408">Iron</keyword>
<dbReference type="InterPro" id="IPR029039">
    <property type="entry name" value="Flavoprotein-like_sf"/>
</dbReference>
<evidence type="ECO:0000256" key="4">
    <source>
        <dbReference type="ARBA" id="ARBA00022737"/>
    </source>
</evidence>
<feature type="transmembrane region" description="Helical" evidence="8">
    <location>
        <begin position="298"/>
        <end position="326"/>
    </location>
</feature>
<dbReference type="InterPro" id="IPR017900">
    <property type="entry name" value="4Fe4S_Fe_S_CS"/>
</dbReference>
<evidence type="ECO:0000256" key="2">
    <source>
        <dbReference type="ARBA" id="ARBA00022485"/>
    </source>
</evidence>
<feature type="domain" description="4Fe-4S ferredoxin-type" evidence="9">
    <location>
        <begin position="231"/>
        <end position="259"/>
    </location>
</feature>
<evidence type="ECO:0000313" key="10">
    <source>
        <dbReference type="EMBL" id="MCC5467761.1"/>
    </source>
</evidence>
<keyword evidence="1" id="KW-0813">Transport</keyword>
<dbReference type="PANTHER" id="PTHR43687">
    <property type="entry name" value="ADENYLYLSULFATE REDUCTASE, BETA SUBUNIT"/>
    <property type="match status" value="1"/>
</dbReference>
<keyword evidence="8" id="KW-1133">Transmembrane helix</keyword>
<evidence type="ECO:0000256" key="8">
    <source>
        <dbReference type="SAM" id="Phobius"/>
    </source>
</evidence>
<dbReference type="PROSITE" id="PS00198">
    <property type="entry name" value="4FE4S_FER_1"/>
    <property type="match status" value="2"/>
</dbReference>
<keyword evidence="8" id="KW-0812">Transmembrane</keyword>
<dbReference type="InterPro" id="IPR050572">
    <property type="entry name" value="Fe-S_Ferredoxin"/>
</dbReference>
<dbReference type="RefSeq" id="WP_229536710.1">
    <property type="nucleotide sequence ID" value="NZ_JAJHJB010000039.1"/>
</dbReference>
<proteinExistence type="predicted"/>
<evidence type="ECO:0000256" key="7">
    <source>
        <dbReference type="ARBA" id="ARBA00023014"/>
    </source>
</evidence>
<organism evidence="10 11">
    <name type="scientific">Pelosinus baikalensis</name>
    <dbReference type="NCBI Taxonomy" id="2892015"/>
    <lineage>
        <taxon>Bacteria</taxon>
        <taxon>Bacillati</taxon>
        <taxon>Bacillota</taxon>
        <taxon>Negativicutes</taxon>
        <taxon>Selenomonadales</taxon>
        <taxon>Sporomusaceae</taxon>
        <taxon>Pelosinus</taxon>
    </lineage>
</organism>
<keyword evidence="4" id="KW-0677">Repeat</keyword>
<dbReference type="Gene3D" id="3.30.70.20">
    <property type="match status" value="1"/>
</dbReference>
<dbReference type="InterPro" id="IPR017896">
    <property type="entry name" value="4Fe4S_Fe-S-bd"/>
</dbReference>
<evidence type="ECO:0000313" key="11">
    <source>
        <dbReference type="Proteomes" id="UP001165492"/>
    </source>
</evidence>
<feature type="transmembrane region" description="Helical" evidence="8">
    <location>
        <begin position="256"/>
        <end position="278"/>
    </location>
</feature>
<evidence type="ECO:0000259" key="9">
    <source>
        <dbReference type="PROSITE" id="PS51379"/>
    </source>
</evidence>
<dbReference type="Proteomes" id="UP001165492">
    <property type="component" value="Unassembled WGS sequence"/>
</dbReference>
<comment type="caution">
    <text evidence="10">The sequence shown here is derived from an EMBL/GenBank/DDBJ whole genome shotgun (WGS) entry which is preliminary data.</text>
</comment>
<evidence type="ECO:0000256" key="1">
    <source>
        <dbReference type="ARBA" id="ARBA00022448"/>
    </source>
</evidence>
<evidence type="ECO:0000256" key="3">
    <source>
        <dbReference type="ARBA" id="ARBA00022723"/>
    </source>
</evidence>
<dbReference type="PANTHER" id="PTHR43687:SF6">
    <property type="entry name" value="L-ASPARTATE SEMIALDEHYDE SULFURTRANSFERASE IRON-SULFUR SUBUNIT"/>
    <property type="match status" value="1"/>
</dbReference>
<evidence type="ECO:0000256" key="5">
    <source>
        <dbReference type="ARBA" id="ARBA00022982"/>
    </source>
</evidence>
<keyword evidence="8" id="KW-0472">Membrane</keyword>
<evidence type="ECO:0000256" key="6">
    <source>
        <dbReference type="ARBA" id="ARBA00023004"/>
    </source>
</evidence>
<dbReference type="SUPFAM" id="SSF52218">
    <property type="entry name" value="Flavoproteins"/>
    <property type="match status" value="1"/>
</dbReference>
<dbReference type="NCBIfam" id="NF038196">
    <property type="entry name" value="ferrodoxin_EFR1"/>
    <property type="match status" value="1"/>
</dbReference>
<feature type="transmembrane region" description="Helical" evidence="8">
    <location>
        <begin position="169"/>
        <end position="193"/>
    </location>
</feature>
<keyword evidence="3" id="KW-0479">Metal-binding</keyword>
<sequence>MFEKIVVFFMTGTGNSYQVAAWFVELAAALGVETQVQQIKVTKLSIEPNRRTLCVFTFPTHGFTAPWLLLKQILYLPRGKGTAAVVLPSRAGTRIKGISLPGMEGTAGYLTACLLFLKGYRVKGVIGVDMPSNWTAVHWGLSKENKEFIISAAEPKVKHFAKVILNGQVYFHGIVPLMLGLWLAPISVMYLILAQLILSKLFFASDKCIGCQQCANFCPKQAIVMVGSKRKRPYWTYSCDSCMACMNYCPYEAVEVSPIIGIMFYFIGTIPISTYILSHFVTRPLSWLPINWDGIIQYIYILISVFLAYLLLHAALGWRFFCIIFSKLTHTRYFRRYHAPNVSVKNFNQRSVYHR</sequence>
<dbReference type="EMBL" id="JAJHJB010000039">
    <property type="protein sequence ID" value="MCC5467761.1"/>
    <property type="molecule type" value="Genomic_DNA"/>
</dbReference>
<keyword evidence="7" id="KW-0411">Iron-sulfur</keyword>
<gene>
    <name evidence="10" type="ORF">LMF89_20715</name>
</gene>
<dbReference type="InterPro" id="IPR047964">
    <property type="entry name" value="EFR1-like"/>
</dbReference>
<reference evidence="10" key="1">
    <citation type="submission" date="2021-11" db="EMBL/GenBank/DDBJ databases">
        <title>Description of a new species Pelosinus isolated from the bottom sediments of Lake Baikal.</title>
        <authorList>
            <person name="Zakharyuk A."/>
        </authorList>
    </citation>
    <scope>NUCLEOTIDE SEQUENCE</scope>
    <source>
        <strain evidence="10">Bkl1</strain>
    </source>
</reference>
<protein>
    <submittedName>
        <fullName evidence="10">EFR1 family ferrodoxin</fullName>
    </submittedName>
</protein>
<dbReference type="Pfam" id="PF13237">
    <property type="entry name" value="Fer4_10"/>
    <property type="match status" value="1"/>
</dbReference>
<dbReference type="PROSITE" id="PS51379">
    <property type="entry name" value="4FE4S_FER_2"/>
    <property type="match status" value="2"/>
</dbReference>
<accession>A0ABS8HX73</accession>
<feature type="domain" description="4Fe-4S ferredoxin-type" evidence="9">
    <location>
        <begin position="199"/>
        <end position="228"/>
    </location>
</feature>
<keyword evidence="11" id="KW-1185">Reference proteome</keyword>
<dbReference type="SUPFAM" id="SSF54862">
    <property type="entry name" value="4Fe-4S ferredoxins"/>
    <property type="match status" value="1"/>
</dbReference>
<keyword evidence="2" id="KW-0004">4Fe-4S</keyword>
<keyword evidence="5" id="KW-0249">Electron transport</keyword>